<organism evidence="1 2">
    <name type="scientific">Mojavia pulchra JT2-VF2</name>
    <dbReference type="NCBI Taxonomy" id="287848"/>
    <lineage>
        <taxon>Bacteria</taxon>
        <taxon>Bacillati</taxon>
        <taxon>Cyanobacteriota</taxon>
        <taxon>Cyanophyceae</taxon>
        <taxon>Nostocales</taxon>
        <taxon>Nostocaceae</taxon>
    </lineage>
</organism>
<dbReference type="Proteomes" id="UP000715781">
    <property type="component" value="Unassembled WGS sequence"/>
</dbReference>
<accession>A0A951Q5Z5</accession>
<evidence type="ECO:0000313" key="2">
    <source>
        <dbReference type="Proteomes" id="UP000715781"/>
    </source>
</evidence>
<proteinExistence type="predicted"/>
<reference evidence="1" key="1">
    <citation type="submission" date="2021-05" db="EMBL/GenBank/DDBJ databases">
        <authorList>
            <person name="Pietrasiak N."/>
            <person name="Ward R."/>
            <person name="Stajich J.E."/>
            <person name="Kurbessoian T."/>
        </authorList>
    </citation>
    <scope>NUCLEOTIDE SEQUENCE</scope>
    <source>
        <strain evidence="1">JT2-VF2</strain>
    </source>
</reference>
<name>A0A951Q5Z5_9NOST</name>
<gene>
    <name evidence="1" type="ORF">KME32_33925</name>
</gene>
<sequence>MTNQILSVIEVQATEVTEETSIEPQIEPQIEAESKHESLFDSWVLSSVARELTGLDKSAFQRSISGLIENYKIPVDLLRRGEGKNTQYSGYALELVKAARSADKNSIENLLKFSPKPTQQANCSALATVNKNNQLARQSDAKTVENFTQAKQNLNTGMQNWRMLGASLAAKVSKEIKAGFAEQFNSEMQDLGVQAQDVFELE</sequence>
<reference evidence="1" key="2">
    <citation type="journal article" date="2022" name="Microbiol. Resour. Announc.">
        <title>Metagenome Sequencing to Explore Phylogenomics of Terrestrial Cyanobacteria.</title>
        <authorList>
            <person name="Ward R.D."/>
            <person name="Stajich J.E."/>
            <person name="Johansen J.R."/>
            <person name="Huntemann M."/>
            <person name="Clum A."/>
            <person name="Foster B."/>
            <person name="Foster B."/>
            <person name="Roux S."/>
            <person name="Palaniappan K."/>
            <person name="Varghese N."/>
            <person name="Mukherjee S."/>
            <person name="Reddy T.B.K."/>
            <person name="Daum C."/>
            <person name="Copeland A."/>
            <person name="Chen I.A."/>
            <person name="Ivanova N.N."/>
            <person name="Kyrpides N.C."/>
            <person name="Shapiro N."/>
            <person name="Eloe-Fadrosh E.A."/>
            <person name="Pietrasiak N."/>
        </authorList>
    </citation>
    <scope>NUCLEOTIDE SEQUENCE</scope>
    <source>
        <strain evidence="1">JT2-VF2</strain>
    </source>
</reference>
<dbReference type="AlphaFoldDB" id="A0A951Q5Z5"/>
<dbReference type="EMBL" id="JAHHHN010000055">
    <property type="protein sequence ID" value="MBW4565991.1"/>
    <property type="molecule type" value="Genomic_DNA"/>
</dbReference>
<comment type="caution">
    <text evidence="1">The sequence shown here is derived from an EMBL/GenBank/DDBJ whole genome shotgun (WGS) entry which is preliminary data.</text>
</comment>
<evidence type="ECO:0000313" key="1">
    <source>
        <dbReference type="EMBL" id="MBW4565991.1"/>
    </source>
</evidence>
<protein>
    <submittedName>
        <fullName evidence="1">Uncharacterized protein</fullName>
    </submittedName>
</protein>